<sequence length="157" mass="17072">MLLCAADVDAIDPRARITRAERLGKQHAGQVQVSDELAGAEHFFSGVGADEAAVDARAIRRGGNGQILAEEFSRKQDCFFDFNIARTAADIAANRGLDLLTRGAQGFIQQRLSADDHAWDAEAALYRACLAKTIGIDFFFTRGESLNRQDGFPRKAG</sequence>
<accession>A0A645J6A9</accession>
<organism evidence="1">
    <name type="scientific">bioreactor metagenome</name>
    <dbReference type="NCBI Taxonomy" id="1076179"/>
    <lineage>
        <taxon>unclassified sequences</taxon>
        <taxon>metagenomes</taxon>
        <taxon>ecological metagenomes</taxon>
    </lineage>
</organism>
<comment type="caution">
    <text evidence="1">The sequence shown here is derived from an EMBL/GenBank/DDBJ whole genome shotgun (WGS) entry which is preliminary data.</text>
</comment>
<dbReference type="AlphaFoldDB" id="A0A645J6A9"/>
<proteinExistence type="predicted"/>
<name>A0A645J6A9_9ZZZZ</name>
<gene>
    <name evidence="1" type="ORF">SDC9_206908</name>
</gene>
<dbReference type="EMBL" id="VSSQ01132901">
    <property type="protein sequence ID" value="MPN59188.1"/>
    <property type="molecule type" value="Genomic_DNA"/>
</dbReference>
<evidence type="ECO:0000313" key="1">
    <source>
        <dbReference type="EMBL" id="MPN59188.1"/>
    </source>
</evidence>
<protein>
    <submittedName>
        <fullName evidence="1">Uncharacterized protein</fullName>
    </submittedName>
</protein>
<reference evidence="1" key="1">
    <citation type="submission" date="2019-08" db="EMBL/GenBank/DDBJ databases">
        <authorList>
            <person name="Kucharzyk K."/>
            <person name="Murdoch R.W."/>
            <person name="Higgins S."/>
            <person name="Loffler F."/>
        </authorList>
    </citation>
    <scope>NUCLEOTIDE SEQUENCE</scope>
</reference>